<gene>
    <name evidence="4" type="ORF">E4099_30565</name>
</gene>
<dbReference type="InterPro" id="IPR045851">
    <property type="entry name" value="AMP-bd_C_sf"/>
</dbReference>
<dbReference type="SUPFAM" id="SSF52777">
    <property type="entry name" value="CoA-dependent acyltransferases"/>
    <property type="match status" value="1"/>
</dbReference>
<dbReference type="PANTHER" id="PTHR45527">
    <property type="entry name" value="NONRIBOSOMAL PEPTIDE SYNTHETASE"/>
    <property type="match status" value="1"/>
</dbReference>
<keyword evidence="1" id="KW-0596">Phosphopantetheine</keyword>
<dbReference type="Gene3D" id="3.30.300.30">
    <property type="match status" value="1"/>
</dbReference>
<dbReference type="InterPro" id="IPR000873">
    <property type="entry name" value="AMP-dep_synth/lig_dom"/>
</dbReference>
<dbReference type="InterPro" id="IPR009081">
    <property type="entry name" value="PP-bd_ACP"/>
</dbReference>
<dbReference type="InterPro" id="IPR042099">
    <property type="entry name" value="ANL_N_sf"/>
</dbReference>
<dbReference type="Proteomes" id="UP000297948">
    <property type="component" value="Unassembled WGS sequence"/>
</dbReference>
<dbReference type="InterPro" id="IPR020845">
    <property type="entry name" value="AMP-binding_CS"/>
</dbReference>
<dbReference type="InterPro" id="IPR010071">
    <property type="entry name" value="AA_adenyl_dom"/>
</dbReference>
<dbReference type="OrthoDB" id="2472181at2"/>
<dbReference type="Gene3D" id="3.40.50.12780">
    <property type="entry name" value="N-terminal domain of ligase-like"/>
    <property type="match status" value="1"/>
</dbReference>
<reference evidence="4 5" key="1">
    <citation type="submission" date="2019-03" db="EMBL/GenBank/DDBJ databases">
        <authorList>
            <person name="Gonzalez-Pimentel J.L."/>
        </authorList>
    </citation>
    <scope>NUCLEOTIDE SEQUENCE [LARGE SCALE GENOMIC DNA]</scope>
    <source>
        <strain evidence="4 5">JCM 31289</strain>
    </source>
</reference>
<dbReference type="GO" id="GO:0044550">
    <property type="term" value="P:secondary metabolite biosynthetic process"/>
    <property type="evidence" value="ECO:0007669"/>
    <property type="project" value="TreeGrafter"/>
</dbReference>
<accession>A0A4Z0FVL8</accession>
<dbReference type="SUPFAM" id="SSF47336">
    <property type="entry name" value="ACP-like"/>
    <property type="match status" value="1"/>
</dbReference>
<comment type="caution">
    <text evidence="4">The sequence shown here is derived from an EMBL/GenBank/DDBJ whole genome shotgun (WGS) entry which is preliminary data.</text>
</comment>
<protein>
    <submittedName>
        <fullName evidence="4">Amino acid adenylation domain-containing protein</fullName>
    </submittedName>
</protein>
<proteinExistence type="predicted"/>
<dbReference type="GO" id="GO:0031177">
    <property type="term" value="F:phosphopantetheine binding"/>
    <property type="evidence" value="ECO:0007669"/>
    <property type="project" value="TreeGrafter"/>
</dbReference>
<dbReference type="PROSITE" id="PS00012">
    <property type="entry name" value="PHOSPHOPANTETHEINE"/>
    <property type="match status" value="1"/>
</dbReference>
<dbReference type="NCBIfam" id="TIGR01733">
    <property type="entry name" value="AA-adenyl-dom"/>
    <property type="match status" value="1"/>
</dbReference>
<dbReference type="Pfam" id="PF00550">
    <property type="entry name" value="PP-binding"/>
    <property type="match status" value="1"/>
</dbReference>
<dbReference type="InterPro" id="IPR036736">
    <property type="entry name" value="ACP-like_sf"/>
</dbReference>
<evidence type="ECO:0000256" key="1">
    <source>
        <dbReference type="ARBA" id="ARBA00022450"/>
    </source>
</evidence>
<evidence type="ECO:0000313" key="4">
    <source>
        <dbReference type="EMBL" id="TGA86115.1"/>
    </source>
</evidence>
<dbReference type="PANTHER" id="PTHR45527:SF1">
    <property type="entry name" value="FATTY ACID SYNTHASE"/>
    <property type="match status" value="1"/>
</dbReference>
<evidence type="ECO:0000259" key="3">
    <source>
        <dbReference type="PROSITE" id="PS50075"/>
    </source>
</evidence>
<organism evidence="4 5">
    <name type="scientific">Streptomyces palmae</name>
    <dbReference type="NCBI Taxonomy" id="1701085"/>
    <lineage>
        <taxon>Bacteria</taxon>
        <taxon>Bacillati</taxon>
        <taxon>Actinomycetota</taxon>
        <taxon>Actinomycetes</taxon>
        <taxon>Kitasatosporales</taxon>
        <taxon>Streptomycetaceae</taxon>
        <taxon>Streptomyces</taxon>
    </lineage>
</organism>
<dbReference type="InterPro" id="IPR025110">
    <property type="entry name" value="AMP-bd_C"/>
</dbReference>
<name>A0A4Z0FVL8_9ACTN</name>
<dbReference type="AlphaFoldDB" id="A0A4Z0FVL8"/>
<evidence type="ECO:0000256" key="2">
    <source>
        <dbReference type="ARBA" id="ARBA00022553"/>
    </source>
</evidence>
<dbReference type="Gene3D" id="1.10.1200.10">
    <property type="entry name" value="ACP-like"/>
    <property type="match status" value="1"/>
</dbReference>
<dbReference type="RefSeq" id="WP_135342350.1">
    <property type="nucleotide sequence ID" value="NZ_JBHLTX010000007.1"/>
</dbReference>
<dbReference type="Gene3D" id="3.30.559.30">
    <property type="entry name" value="Nonribosomal peptide synthetase, condensation domain"/>
    <property type="match status" value="1"/>
</dbReference>
<dbReference type="CDD" id="cd05930">
    <property type="entry name" value="A_NRPS"/>
    <property type="match status" value="1"/>
</dbReference>
<keyword evidence="5" id="KW-1185">Reference proteome</keyword>
<keyword evidence="2" id="KW-0597">Phosphoprotein</keyword>
<dbReference type="EMBL" id="SRID01000539">
    <property type="protein sequence ID" value="TGA86115.1"/>
    <property type="molecule type" value="Genomic_DNA"/>
</dbReference>
<dbReference type="InterPro" id="IPR006162">
    <property type="entry name" value="Ppantetheine_attach_site"/>
</dbReference>
<sequence>MTSVSADVEFWADYLADGGFAPIPRWSTSPAADGSVGDVSVKPSPSVLAVVGRVAAELEVAPQAVQLAVHARALRALTGEREVLAGALVRGSDAVPVRLDAEDGSWRELVLRAQHVWSELPVEQAVPVAALEDRFGSPVFETLVDLTDGSVPIELPAGVCVAISIADSEVRLLHRTGVADSAQADRLIGYHLTALGLMAEDLDAHHHEQSLVSAAERHTQLVELAGPLRQLPDQRFHELFEERVRAHPDRVAAVAGAESWTYATVNSRANRIARALLADGLAAEDVVAVVMDRGLDWLAAVIGVFKAGGVYLPIEPDFPAERITQVLTRSDCTRALTVGDGGPRLVQALAELPGTTPIDVARVYREVGDDTDPKVAVGAGQLAYIYFTSGSTGLPKGAMCEHAGMLNHLYAKIDDLGIESDQVVAQTAPQCFDISLWQLLSALLVGGRTLIVPQDAVLDVPRYLDTVITGGVGVLQVVPSYLEVLLTHLEQQPRPFGAVRIVSATGEPLKRELVQRWFASYPGIPLVNAYGLTETSDDTNHEVMTAPPEGDRVPLGPAVNNVRVYVVDEQLEPVPLGAPGEIVFSGVCVGRGYINDEERTRAAFGSDPHHPGERLYRSGDFGRWLPSGKLEFLGRRDAQVKLRGFRIEIGEIENAMLLAPGVRDAAVVVLPEISQLVGYYAASEPTAPDLVRETLAGRLPAYMVPAVLHPLEALPLTPNGKIDKKALTRLAAESAVSETEHQPPATATERRLAAAWAETLRIPVERIGRDLHFFESGGNSLSAVRMIVKLDRLFTARELMNHPVLSDLAAMIDTREK</sequence>
<dbReference type="Pfam" id="PF00501">
    <property type="entry name" value="AMP-binding"/>
    <property type="match status" value="1"/>
</dbReference>
<feature type="domain" description="Carrier" evidence="3">
    <location>
        <begin position="743"/>
        <end position="817"/>
    </location>
</feature>
<dbReference type="SUPFAM" id="SSF56801">
    <property type="entry name" value="Acetyl-CoA synthetase-like"/>
    <property type="match status" value="1"/>
</dbReference>
<evidence type="ECO:0000313" key="5">
    <source>
        <dbReference type="Proteomes" id="UP000297948"/>
    </source>
</evidence>
<dbReference type="GO" id="GO:0005737">
    <property type="term" value="C:cytoplasm"/>
    <property type="evidence" value="ECO:0007669"/>
    <property type="project" value="TreeGrafter"/>
</dbReference>
<dbReference type="GO" id="GO:0043041">
    <property type="term" value="P:amino acid activation for nonribosomal peptide biosynthetic process"/>
    <property type="evidence" value="ECO:0007669"/>
    <property type="project" value="TreeGrafter"/>
</dbReference>
<dbReference type="PROSITE" id="PS00455">
    <property type="entry name" value="AMP_BINDING"/>
    <property type="match status" value="1"/>
</dbReference>
<dbReference type="Pfam" id="PF13193">
    <property type="entry name" value="AMP-binding_C"/>
    <property type="match status" value="1"/>
</dbReference>
<dbReference type="PROSITE" id="PS50075">
    <property type="entry name" value="CARRIER"/>
    <property type="match status" value="1"/>
</dbReference>